<accession>A0A6A5UYC0</accession>
<reference evidence="1" key="1">
    <citation type="journal article" date="2020" name="Stud. Mycol.">
        <title>101 Dothideomycetes genomes: a test case for predicting lifestyles and emergence of pathogens.</title>
        <authorList>
            <person name="Haridas S."/>
            <person name="Albert R."/>
            <person name="Binder M."/>
            <person name="Bloem J."/>
            <person name="Labutti K."/>
            <person name="Salamov A."/>
            <person name="Andreopoulos B."/>
            <person name="Baker S."/>
            <person name="Barry K."/>
            <person name="Bills G."/>
            <person name="Bluhm B."/>
            <person name="Cannon C."/>
            <person name="Castanera R."/>
            <person name="Culley D."/>
            <person name="Daum C."/>
            <person name="Ezra D."/>
            <person name="Gonzalez J."/>
            <person name="Henrissat B."/>
            <person name="Kuo A."/>
            <person name="Liang C."/>
            <person name="Lipzen A."/>
            <person name="Lutzoni F."/>
            <person name="Magnuson J."/>
            <person name="Mondo S."/>
            <person name="Nolan M."/>
            <person name="Ohm R."/>
            <person name="Pangilinan J."/>
            <person name="Park H.-J."/>
            <person name="Ramirez L."/>
            <person name="Alfaro M."/>
            <person name="Sun H."/>
            <person name="Tritt A."/>
            <person name="Yoshinaga Y."/>
            <person name="Zwiers L.-H."/>
            <person name="Turgeon B."/>
            <person name="Goodwin S."/>
            <person name="Spatafora J."/>
            <person name="Crous P."/>
            <person name="Grigoriev I."/>
        </authorList>
    </citation>
    <scope>NUCLEOTIDE SEQUENCE</scope>
    <source>
        <strain evidence="1">CBS 107.79</strain>
    </source>
</reference>
<gene>
    <name evidence="1" type="ORF">BU23DRAFT_601933</name>
</gene>
<sequence>MPFELSTVSKDEGLRDIVAMLFKAYNHTSAFVNAIYPRTLTPDGIEGLDTVTERLQWLRDNDPSTRWFKETDTSTGAIVSASQWNVYDKEKPPEMMLDGAPPNWFSSDADNKYAVEMIAAFIGPRYKRYREADAPIMCLNIMGTAIEALHRGAASM</sequence>
<dbReference type="Proteomes" id="UP000800036">
    <property type="component" value="Unassembled WGS sequence"/>
</dbReference>
<evidence type="ECO:0000313" key="1">
    <source>
        <dbReference type="EMBL" id="KAF1968939.1"/>
    </source>
</evidence>
<protein>
    <submittedName>
        <fullName evidence="1">Uncharacterized protein</fullName>
    </submittedName>
</protein>
<proteinExistence type="predicted"/>
<name>A0A6A5UYC0_9PLEO</name>
<organism evidence="1 2">
    <name type="scientific">Bimuria novae-zelandiae CBS 107.79</name>
    <dbReference type="NCBI Taxonomy" id="1447943"/>
    <lineage>
        <taxon>Eukaryota</taxon>
        <taxon>Fungi</taxon>
        <taxon>Dikarya</taxon>
        <taxon>Ascomycota</taxon>
        <taxon>Pezizomycotina</taxon>
        <taxon>Dothideomycetes</taxon>
        <taxon>Pleosporomycetidae</taxon>
        <taxon>Pleosporales</taxon>
        <taxon>Massarineae</taxon>
        <taxon>Didymosphaeriaceae</taxon>
        <taxon>Bimuria</taxon>
    </lineage>
</organism>
<dbReference type="EMBL" id="ML976715">
    <property type="protein sequence ID" value="KAF1968939.1"/>
    <property type="molecule type" value="Genomic_DNA"/>
</dbReference>
<dbReference type="OrthoDB" id="4738875at2759"/>
<evidence type="ECO:0000313" key="2">
    <source>
        <dbReference type="Proteomes" id="UP000800036"/>
    </source>
</evidence>
<dbReference type="AlphaFoldDB" id="A0A6A5UYC0"/>
<keyword evidence="2" id="KW-1185">Reference proteome</keyword>